<dbReference type="Proteomes" id="UP000217446">
    <property type="component" value="Unassembled WGS sequence"/>
</dbReference>
<dbReference type="AlphaFoldDB" id="A0A250VT27"/>
<keyword evidence="3" id="KW-1185">Reference proteome</keyword>
<proteinExistence type="predicted"/>
<dbReference type="Pfam" id="PF01609">
    <property type="entry name" value="DDE_Tnp_1"/>
    <property type="match status" value="1"/>
</dbReference>
<evidence type="ECO:0000259" key="1">
    <source>
        <dbReference type="Pfam" id="PF01609"/>
    </source>
</evidence>
<dbReference type="InterPro" id="IPR039365">
    <property type="entry name" value="IS701-like"/>
</dbReference>
<name>A0A250VT27_STROL</name>
<reference evidence="3" key="1">
    <citation type="submission" date="2017-05" db="EMBL/GenBank/DDBJ databases">
        <title>Streptomyces olivochromogenes NBRC 3561 whole genome shotgun sequence.</title>
        <authorList>
            <person name="Dohra H."/>
            <person name="Kodani S."/>
        </authorList>
    </citation>
    <scope>NUCLEOTIDE SEQUENCE [LARGE SCALE GENOMIC DNA]</scope>
    <source>
        <strain evidence="3">NBRC 3561</strain>
    </source>
</reference>
<accession>A0A250VT27</accession>
<protein>
    <submittedName>
        <fullName evidence="2">Transposase</fullName>
    </submittedName>
</protein>
<feature type="domain" description="Transposase IS4-like" evidence="1">
    <location>
        <begin position="33"/>
        <end position="110"/>
    </location>
</feature>
<dbReference type="GO" id="GO:0006313">
    <property type="term" value="P:DNA transposition"/>
    <property type="evidence" value="ECO:0007669"/>
    <property type="project" value="InterPro"/>
</dbReference>
<dbReference type="GO" id="GO:0003677">
    <property type="term" value="F:DNA binding"/>
    <property type="evidence" value="ECO:0007669"/>
    <property type="project" value="InterPro"/>
</dbReference>
<dbReference type="GO" id="GO:0004803">
    <property type="term" value="F:transposase activity"/>
    <property type="evidence" value="ECO:0007669"/>
    <property type="project" value="InterPro"/>
</dbReference>
<dbReference type="SUPFAM" id="SSF53098">
    <property type="entry name" value="Ribonuclease H-like"/>
    <property type="match status" value="1"/>
</dbReference>
<dbReference type="InterPro" id="IPR002559">
    <property type="entry name" value="Transposase_11"/>
</dbReference>
<organism evidence="2 3">
    <name type="scientific">Streptomyces olivochromogenes</name>
    <dbReference type="NCBI Taxonomy" id="1963"/>
    <lineage>
        <taxon>Bacteria</taxon>
        <taxon>Bacillati</taxon>
        <taxon>Actinomycetota</taxon>
        <taxon>Actinomycetes</taxon>
        <taxon>Kitasatosporales</taxon>
        <taxon>Streptomycetaceae</taxon>
        <taxon>Streptomyces</taxon>
    </lineage>
</organism>
<evidence type="ECO:0000313" key="3">
    <source>
        <dbReference type="Proteomes" id="UP000217446"/>
    </source>
</evidence>
<dbReference type="PANTHER" id="PTHR33627:SF1">
    <property type="entry name" value="TRANSPOSASE"/>
    <property type="match status" value="1"/>
</dbReference>
<dbReference type="EMBL" id="BDQI01000032">
    <property type="protein sequence ID" value="GAX57120.1"/>
    <property type="molecule type" value="Genomic_DNA"/>
</dbReference>
<comment type="caution">
    <text evidence="2">The sequence shown here is derived from an EMBL/GenBank/DDBJ whole genome shotgun (WGS) entry which is preliminary data.</text>
</comment>
<dbReference type="InterPro" id="IPR012337">
    <property type="entry name" value="RNaseH-like_sf"/>
</dbReference>
<sequence length="120" mass="13581">MALRVRPAGVRARRLTQAAATAGHGHWDGVLPDATMLAEWPQDALQPTGCWLTSLPTATPPAELVRLAKIRWRIEHDYRELKHGLGLDHFEGRSWAGWHHHVTLVTAAHVFLTEQRTRSW</sequence>
<evidence type="ECO:0000313" key="2">
    <source>
        <dbReference type="EMBL" id="GAX57120.1"/>
    </source>
</evidence>
<gene>
    <name evidence="2" type="ORF">SO3561_08690</name>
</gene>
<dbReference type="PANTHER" id="PTHR33627">
    <property type="entry name" value="TRANSPOSASE"/>
    <property type="match status" value="1"/>
</dbReference>